<proteinExistence type="predicted"/>
<evidence type="ECO:0000313" key="2">
    <source>
        <dbReference type="EMBL" id="KAG7390656.1"/>
    </source>
</evidence>
<gene>
    <name evidence="2" type="ORF">PHYPSEUDO_007118</name>
</gene>
<accession>A0A8T1WBD7</accession>
<feature type="region of interest" description="Disordered" evidence="1">
    <location>
        <begin position="148"/>
        <end position="177"/>
    </location>
</feature>
<dbReference type="Proteomes" id="UP000694044">
    <property type="component" value="Unassembled WGS sequence"/>
</dbReference>
<keyword evidence="3" id="KW-1185">Reference proteome</keyword>
<sequence>MENDSGARRGGRRESDGALGRPTVEPDTAANLEETAAVVLPHEAALAEDRDTTDALLGSVTGRSEWSRVVRRVPPQLIDETLTIQEFQTRSDSSGVATGSVTIRAAGKATPVRDRADGVPSTFLGDRSVMVTGDAVRWSQTNNVPEEQQVVAGGEPSASTALAERGDSSPPIVDASENSSHLATAITADGPAKRRAPTAKGSMVMKFGDSNNSKHQQTDTLESLYEVFIVPSKDAQPRRRLVQMRIVGFTAL</sequence>
<comment type="caution">
    <text evidence="2">The sequence shown here is derived from an EMBL/GenBank/DDBJ whole genome shotgun (WGS) entry which is preliminary data.</text>
</comment>
<name>A0A8T1WBD7_9STRA</name>
<evidence type="ECO:0000256" key="1">
    <source>
        <dbReference type="SAM" id="MobiDB-lite"/>
    </source>
</evidence>
<reference evidence="2" key="1">
    <citation type="submission" date="2021-02" db="EMBL/GenBank/DDBJ databases">
        <authorList>
            <person name="Palmer J.M."/>
        </authorList>
    </citation>
    <scope>NUCLEOTIDE SEQUENCE</scope>
    <source>
        <strain evidence="2">SCRP734</strain>
    </source>
</reference>
<dbReference type="AlphaFoldDB" id="A0A8T1WBD7"/>
<protein>
    <submittedName>
        <fullName evidence="2">Uncharacterized protein</fullName>
    </submittedName>
</protein>
<evidence type="ECO:0000313" key="3">
    <source>
        <dbReference type="Proteomes" id="UP000694044"/>
    </source>
</evidence>
<feature type="region of interest" description="Disordered" evidence="1">
    <location>
        <begin position="1"/>
        <end position="33"/>
    </location>
</feature>
<organism evidence="2 3">
    <name type="scientific">Phytophthora pseudosyringae</name>
    <dbReference type="NCBI Taxonomy" id="221518"/>
    <lineage>
        <taxon>Eukaryota</taxon>
        <taxon>Sar</taxon>
        <taxon>Stramenopiles</taxon>
        <taxon>Oomycota</taxon>
        <taxon>Peronosporomycetes</taxon>
        <taxon>Peronosporales</taxon>
        <taxon>Peronosporaceae</taxon>
        <taxon>Phytophthora</taxon>
    </lineage>
</organism>
<dbReference type="EMBL" id="JAGDFM010000029">
    <property type="protein sequence ID" value="KAG7390656.1"/>
    <property type="molecule type" value="Genomic_DNA"/>
</dbReference>